<reference evidence="3" key="1">
    <citation type="journal article" date="2019" name="Int. J. Syst. Evol. Microbiol.">
        <title>The Global Catalogue of Microorganisms (GCM) 10K type strain sequencing project: providing services to taxonomists for standard genome sequencing and annotation.</title>
        <authorList>
            <consortium name="The Broad Institute Genomics Platform"/>
            <consortium name="The Broad Institute Genome Sequencing Center for Infectious Disease"/>
            <person name="Wu L."/>
            <person name="Ma J."/>
        </authorList>
    </citation>
    <scope>NUCLEOTIDE SEQUENCE [LARGE SCALE GENOMIC DNA]</scope>
    <source>
        <strain evidence="3">CGMCC 4.7139</strain>
    </source>
</reference>
<keyword evidence="3" id="KW-1185">Reference proteome</keyword>
<dbReference type="EMBL" id="JBHSFE010000038">
    <property type="protein sequence ID" value="MFC4612749.1"/>
    <property type="molecule type" value="Genomic_DNA"/>
</dbReference>
<gene>
    <name evidence="2" type="ORF">ACFO9E_34120</name>
</gene>
<proteinExistence type="predicted"/>
<organism evidence="2 3">
    <name type="scientific">Streptomyces maoxianensis</name>
    <dbReference type="NCBI Taxonomy" id="1459942"/>
    <lineage>
        <taxon>Bacteria</taxon>
        <taxon>Bacillati</taxon>
        <taxon>Actinomycetota</taxon>
        <taxon>Actinomycetes</taxon>
        <taxon>Kitasatosporales</taxon>
        <taxon>Streptomycetaceae</taxon>
        <taxon>Streptomyces</taxon>
    </lineage>
</organism>
<comment type="caution">
    <text evidence="2">The sequence shown here is derived from an EMBL/GenBank/DDBJ whole genome shotgun (WGS) entry which is preliminary data.</text>
</comment>
<feature type="chain" id="PRO_5045613576" evidence="1">
    <location>
        <begin position="25"/>
        <end position="328"/>
    </location>
</feature>
<dbReference type="InterPro" id="IPR005297">
    <property type="entry name" value="Lipoprotein_repeat"/>
</dbReference>
<evidence type="ECO:0000256" key="1">
    <source>
        <dbReference type="SAM" id="SignalP"/>
    </source>
</evidence>
<protein>
    <submittedName>
        <fullName evidence="2">SCO0930 family lipoprotein</fullName>
    </submittedName>
</protein>
<dbReference type="PANTHER" id="PTHR39335">
    <property type="entry name" value="BLL4220 PROTEIN"/>
    <property type="match status" value="1"/>
</dbReference>
<dbReference type="RefSeq" id="WP_381203107.1">
    <property type="nucleotide sequence ID" value="NZ_JBHSFE010000038.1"/>
</dbReference>
<feature type="signal peptide" evidence="1">
    <location>
        <begin position="1"/>
        <end position="24"/>
    </location>
</feature>
<dbReference type="PROSITE" id="PS51257">
    <property type="entry name" value="PROKAR_LIPOPROTEIN"/>
    <property type="match status" value="1"/>
</dbReference>
<accession>A0ABV9GJC1</accession>
<name>A0ABV9GJC1_9ACTN</name>
<keyword evidence="1" id="KW-0732">Signal</keyword>
<dbReference type="Proteomes" id="UP001595993">
    <property type="component" value="Unassembled WGS sequence"/>
</dbReference>
<evidence type="ECO:0000313" key="3">
    <source>
        <dbReference type="Proteomes" id="UP001595993"/>
    </source>
</evidence>
<evidence type="ECO:0000313" key="2">
    <source>
        <dbReference type="EMBL" id="MFC4612749.1"/>
    </source>
</evidence>
<dbReference type="NCBIfam" id="NF040526">
    <property type="entry name" value="SCO0930_lipo"/>
    <property type="match status" value="1"/>
</dbReference>
<sequence length="328" mass="33224">MNTWRNASLAVTATAVLALTTACGQDKGVENPNGQAVGAANPAAPADGGYGSDYGAGAADQAAAKPGGQLAVWDSKELGKVVTDSAGFTLYRFDKDTASPPKSNCEGECAKAWPVVAAGGASAAPGTDASLIGEVTRADGSKQLTIGGWPMYRFAKDTKPGDAKGQGVGGTWYASAPDGKKAGGGAGVGSGGDYGDGAAEEAGGEAADLAGLSVRKDAKLGEIIVDKNGMTVYRFKKDSAWPMKTACTGDCLKKWPVVDPVAKNDTEGILKKGFVTFSRPDGIKQQTIDCWPIYTFSGDAKAGDTNGQGVGGTWYAVSPQGKLVGAPK</sequence>
<dbReference type="Pfam" id="PF03640">
    <property type="entry name" value="Lipoprotein_15"/>
    <property type="match status" value="4"/>
</dbReference>
<dbReference type="PANTHER" id="PTHR39335:SF1">
    <property type="entry name" value="BLL4220 PROTEIN"/>
    <property type="match status" value="1"/>
</dbReference>
<dbReference type="InterPro" id="IPR047910">
    <property type="entry name" value="SCO0930-like"/>
</dbReference>
<keyword evidence="2" id="KW-0449">Lipoprotein</keyword>